<protein>
    <submittedName>
        <fullName evidence="5">Amino acid ABC transporter ATP-binding protein</fullName>
    </submittedName>
</protein>
<dbReference type="Pfam" id="PF00005">
    <property type="entry name" value="ABC_tran"/>
    <property type="match status" value="1"/>
</dbReference>
<name>A0A846ZAX1_9LACO</name>
<dbReference type="PANTHER" id="PTHR43166:SF38">
    <property type="entry name" value="L-CYSTINE TRANSPORT SYSTEM ATP-BINDING PROTEIN TCYN"/>
    <property type="match status" value="1"/>
</dbReference>
<dbReference type="InterPro" id="IPR003439">
    <property type="entry name" value="ABC_transporter-like_ATP-bd"/>
</dbReference>
<feature type="domain" description="ABC transporter" evidence="4">
    <location>
        <begin position="2"/>
        <end position="240"/>
    </location>
</feature>
<dbReference type="InterPro" id="IPR003593">
    <property type="entry name" value="AAA+_ATPase"/>
</dbReference>
<proteinExistence type="predicted"/>
<keyword evidence="1" id="KW-0813">Transport</keyword>
<dbReference type="SUPFAM" id="SSF52540">
    <property type="entry name" value="P-loop containing nucleoside triphosphate hydrolases"/>
    <property type="match status" value="1"/>
</dbReference>
<evidence type="ECO:0000313" key="6">
    <source>
        <dbReference type="Proteomes" id="UP000590460"/>
    </source>
</evidence>
<dbReference type="InterPro" id="IPR030679">
    <property type="entry name" value="ABC_ATPase_HisP-typ"/>
</dbReference>
<dbReference type="Proteomes" id="UP000590460">
    <property type="component" value="Unassembled WGS sequence"/>
</dbReference>
<evidence type="ECO:0000256" key="1">
    <source>
        <dbReference type="ARBA" id="ARBA00022448"/>
    </source>
</evidence>
<evidence type="ECO:0000313" key="5">
    <source>
        <dbReference type="EMBL" id="NKZ18927.1"/>
    </source>
</evidence>
<dbReference type="InterPro" id="IPR017871">
    <property type="entry name" value="ABC_transporter-like_CS"/>
</dbReference>
<dbReference type="PANTHER" id="PTHR43166">
    <property type="entry name" value="AMINO ACID IMPORT ATP-BINDING PROTEIN"/>
    <property type="match status" value="1"/>
</dbReference>
<dbReference type="AlphaFoldDB" id="A0A846ZAX1"/>
<dbReference type="PIRSF" id="PIRSF039085">
    <property type="entry name" value="ABC_ATPase_HisP"/>
    <property type="match status" value="1"/>
</dbReference>
<keyword evidence="2" id="KW-0547">Nucleotide-binding</keyword>
<accession>A0A846ZAX1</accession>
<dbReference type="SMART" id="SM00382">
    <property type="entry name" value="AAA"/>
    <property type="match status" value="1"/>
</dbReference>
<evidence type="ECO:0000256" key="2">
    <source>
        <dbReference type="ARBA" id="ARBA00022741"/>
    </source>
</evidence>
<evidence type="ECO:0000256" key="3">
    <source>
        <dbReference type="ARBA" id="ARBA00022840"/>
    </source>
</evidence>
<dbReference type="GO" id="GO:0015424">
    <property type="term" value="F:ABC-type amino acid transporter activity"/>
    <property type="evidence" value="ECO:0007669"/>
    <property type="project" value="InterPro"/>
</dbReference>
<sequence>MITVNNLMQQYGDRRALDQVSTDFPAGQTTVILGPSGSGKSTLLRALNLLSRPDAGTLTLGTQTIDFSQPIDQATILAVRQHFGMVFQEKALFTHLNVLKNLTQGPIKVKGQSKAQANQTATALLAQFDMSALATRYPYQLSGGQQQRVAILRALAMQPDYLLLDEPTSALDPELEAQVLRILRDLAQQKKSLIIVTHNMAFARAVADKIIFMEHGRIDYDGSAAGFFNAKDPRIQRFLHAMTF</sequence>
<evidence type="ECO:0000259" key="4">
    <source>
        <dbReference type="PROSITE" id="PS50893"/>
    </source>
</evidence>
<comment type="caution">
    <text evidence="5">The sequence shown here is derived from an EMBL/GenBank/DDBJ whole genome shotgun (WGS) entry which is preliminary data.</text>
</comment>
<gene>
    <name evidence="5" type="ORF">HF966_07040</name>
</gene>
<reference evidence="5 6" key="1">
    <citation type="submission" date="2020-04" db="EMBL/GenBank/DDBJ databases">
        <title>MicrobeNet Type strains.</title>
        <authorList>
            <person name="Nicholson A.C."/>
        </authorList>
    </citation>
    <scope>NUCLEOTIDE SEQUENCE [LARGE SCALE GENOMIC DNA]</scope>
    <source>
        <strain evidence="5 6">CCUG 54536</strain>
    </source>
</reference>
<dbReference type="EMBL" id="JAAXPO010000007">
    <property type="protein sequence ID" value="NKZ18927.1"/>
    <property type="molecule type" value="Genomic_DNA"/>
</dbReference>
<dbReference type="GO" id="GO:0016887">
    <property type="term" value="F:ATP hydrolysis activity"/>
    <property type="evidence" value="ECO:0007669"/>
    <property type="project" value="InterPro"/>
</dbReference>
<dbReference type="PROSITE" id="PS50893">
    <property type="entry name" value="ABC_TRANSPORTER_2"/>
    <property type="match status" value="1"/>
</dbReference>
<dbReference type="RefSeq" id="WP_168677426.1">
    <property type="nucleotide sequence ID" value="NZ_BPKV01000008.1"/>
</dbReference>
<organism evidence="5 6">
    <name type="scientific">Leuconostoc holzapfelii</name>
    <dbReference type="NCBI Taxonomy" id="434464"/>
    <lineage>
        <taxon>Bacteria</taxon>
        <taxon>Bacillati</taxon>
        <taxon>Bacillota</taxon>
        <taxon>Bacilli</taxon>
        <taxon>Lactobacillales</taxon>
        <taxon>Lactobacillaceae</taxon>
        <taxon>Leuconostoc</taxon>
    </lineage>
</organism>
<dbReference type="PROSITE" id="PS00211">
    <property type="entry name" value="ABC_TRANSPORTER_1"/>
    <property type="match status" value="1"/>
</dbReference>
<dbReference type="InterPro" id="IPR027417">
    <property type="entry name" value="P-loop_NTPase"/>
</dbReference>
<dbReference type="Gene3D" id="3.40.50.300">
    <property type="entry name" value="P-loop containing nucleotide triphosphate hydrolases"/>
    <property type="match status" value="1"/>
</dbReference>
<dbReference type="GO" id="GO:0005524">
    <property type="term" value="F:ATP binding"/>
    <property type="evidence" value="ECO:0007669"/>
    <property type="project" value="UniProtKB-KW"/>
</dbReference>
<dbReference type="InterPro" id="IPR050086">
    <property type="entry name" value="MetN_ABC_transporter-like"/>
</dbReference>
<keyword evidence="3 5" id="KW-0067">ATP-binding</keyword>